<dbReference type="PANTHER" id="PTHR24567:SF28">
    <property type="entry name" value="LISTERIOLYSIN REGULATORY PROTEIN"/>
    <property type="match status" value="1"/>
</dbReference>
<dbReference type="EMBL" id="LCEB01000008">
    <property type="protein sequence ID" value="KKS65244.1"/>
    <property type="molecule type" value="Genomic_DNA"/>
</dbReference>
<dbReference type="PROSITE" id="PS50042">
    <property type="entry name" value="CNMP_BINDING_3"/>
    <property type="match status" value="1"/>
</dbReference>
<dbReference type="SMART" id="SM00419">
    <property type="entry name" value="HTH_CRP"/>
    <property type="match status" value="1"/>
</dbReference>
<organism evidence="6 7">
    <name type="scientific">Candidatus Daviesbacteria bacterium GW2011_GWA1_42_6</name>
    <dbReference type="NCBI Taxonomy" id="1618420"/>
    <lineage>
        <taxon>Bacteria</taxon>
        <taxon>Candidatus Daviesiibacteriota</taxon>
    </lineage>
</organism>
<evidence type="ECO:0000256" key="1">
    <source>
        <dbReference type="ARBA" id="ARBA00023015"/>
    </source>
</evidence>
<evidence type="ECO:0000259" key="4">
    <source>
        <dbReference type="PROSITE" id="PS50042"/>
    </source>
</evidence>
<dbReference type="InterPro" id="IPR014710">
    <property type="entry name" value="RmlC-like_jellyroll"/>
</dbReference>
<dbReference type="GO" id="GO:0003677">
    <property type="term" value="F:DNA binding"/>
    <property type="evidence" value="ECO:0007669"/>
    <property type="project" value="UniProtKB-KW"/>
</dbReference>
<accession>A0A0G1AWD2</accession>
<evidence type="ECO:0000313" key="7">
    <source>
        <dbReference type="Proteomes" id="UP000034135"/>
    </source>
</evidence>
<dbReference type="GO" id="GO:0005829">
    <property type="term" value="C:cytosol"/>
    <property type="evidence" value="ECO:0007669"/>
    <property type="project" value="TreeGrafter"/>
</dbReference>
<dbReference type="Gene3D" id="2.60.120.10">
    <property type="entry name" value="Jelly Rolls"/>
    <property type="match status" value="1"/>
</dbReference>
<dbReference type="InterPro" id="IPR000595">
    <property type="entry name" value="cNMP-bd_dom"/>
</dbReference>
<dbReference type="InterPro" id="IPR012318">
    <property type="entry name" value="HTH_CRP"/>
</dbReference>
<dbReference type="SUPFAM" id="SSF51206">
    <property type="entry name" value="cAMP-binding domain-like"/>
    <property type="match status" value="1"/>
</dbReference>
<keyword evidence="3" id="KW-0804">Transcription</keyword>
<dbReference type="SMART" id="SM00100">
    <property type="entry name" value="cNMP"/>
    <property type="match status" value="1"/>
</dbReference>
<dbReference type="InterPro" id="IPR036390">
    <property type="entry name" value="WH_DNA-bd_sf"/>
</dbReference>
<proteinExistence type="predicted"/>
<dbReference type="CDD" id="cd00038">
    <property type="entry name" value="CAP_ED"/>
    <property type="match status" value="1"/>
</dbReference>
<sequence>MIPEDILQEELEGFFAQFNPVSYEKKGIILQVDDHLAHIFYIKIGFVRAYRISEQGEELTIAILKPYDLFPIAWGDNGVPFECFLEAITPVSLWRIPRSRFMEFLNTHPAVFNKLVSSMSLRLGGLLTRIEYLVTGHANTKVATAVLACARRFGSKRGDRIVVDLPLTHKDIATLVGITRETACLEMKKLERKGLISHEKRVLVVRDVEGLENESLVSEGERLLLNSSL</sequence>
<dbReference type="PROSITE" id="PS51063">
    <property type="entry name" value="HTH_CRP_2"/>
    <property type="match status" value="1"/>
</dbReference>
<dbReference type="InterPro" id="IPR018490">
    <property type="entry name" value="cNMP-bd_dom_sf"/>
</dbReference>
<dbReference type="InterPro" id="IPR036388">
    <property type="entry name" value="WH-like_DNA-bd_sf"/>
</dbReference>
<dbReference type="PRINTS" id="PR00034">
    <property type="entry name" value="HTHCRP"/>
</dbReference>
<dbReference type="Pfam" id="PF13545">
    <property type="entry name" value="HTH_Crp_2"/>
    <property type="match status" value="1"/>
</dbReference>
<protein>
    <submittedName>
        <fullName evidence="6">Transcriptional regulator, Crp/Fnr family</fullName>
    </submittedName>
</protein>
<gene>
    <name evidence="6" type="ORF">UV33_C0008G0007</name>
</gene>
<feature type="domain" description="HTH crp-type" evidence="5">
    <location>
        <begin position="136"/>
        <end position="209"/>
    </location>
</feature>
<reference evidence="6 7" key="1">
    <citation type="journal article" date="2015" name="Nature">
        <title>rRNA introns, odd ribosomes, and small enigmatic genomes across a large radiation of phyla.</title>
        <authorList>
            <person name="Brown C.T."/>
            <person name="Hug L.A."/>
            <person name="Thomas B.C."/>
            <person name="Sharon I."/>
            <person name="Castelle C.J."/>
            <person name="Singh A."/>
            <person name="Wilkins M.J."/>
            <person name="Williams K.H."/>
            <person name="Banfield J.F."/>
        </authorList>
    </citation>
    <scope>NUCLEOTIDE SEQUENCE [LARGE SCALE GENOMIC DNA]</scope>
</reference>
<dbReference type="Pfam" id="PF00027">
    <property type="entry name" value="cNMP_binding"/>
    <property type="match status" value="1"/>
</dbReference>
<comment type="caution">
    <text evidence="6">The sequence shown here is derived from an EMBL/GenBank/DDBJ whole genome shotgun (WGS) entry which is preliminary data.</text>
</comment>
<dbReference type="Gene3D" id="1.10.10.10">
    <property type="entry name" value="Winged helix-like DNA-binding domain superfamily/Winged helix DNA-binding domain"/>
    <property type="match status" value="1"/>
</dbReference>
<evidence type="ECO:0000256" key="2">
    <source>
        <dbReference type="ARBA" id="ARBA00023125"/>
    </source>
</evidence>
<evidence type="ECO:0000313" key="6">
    <source>
        <dbReference type="EMBL" id="KKS65244.1"/>
    </source>
</evidence>
<dbReference type="PANTHER" id="PTHR24567">
    <property type="entry name" value="CRP FAMILY TRANSCRIPTIONAL REGULATORY PROTEIN"/>
    <property type="match status" value="1"/>
</dbReference>
<dbReference type="AlphaFoldDB" id="A0A0G1AWD2"/>
<evidence type="ECO:0000259" key="5">
    <source>
        <dbReference type="PROSITE" id="PS51063"/>
    </source>
</evidence>
<keyword evidence="1" id="KW-0805">Transcription regulation</keyword>
<dbReference type="GO" id="GO:0003700">
    <property type="term" value="F:DNA-binding transcription factor activity"/>
    <property type="evidence" value="ECO:0007669"/>
    <property type="project" value="TreeGrafter"/>
</dbReference>
<feature type="domain" description="Cyclic nucleotide-binding" evidence="4">
    <location>
        <begin position="2"/>
        <end position="122"/>
    </location>
</feature>
<dbReference type="SUPFAM" id="SSF46785">
    <property type="entry name" value="Winged helix' DNA-binding domain"/>
    <property type="match status" value="1"/>
</dbReference>
<keyword evidence="2" id="KW-0238">DNA-binding</keyword>
<dbReference type="Proteomes" id="UP000034135">
    <property type="component" value="Unassembled WGS sequence"/>
</dbReference>
<dbReference type="InterPro" id="IPR050397">
    <property type="entry name" value="Env_Response_Regulators"/>
</dbReference>
<name>A0A0G1AWD2_9BACT</name>
<evidence type="ECO:0000256" key="3">
    <source>
        <dbReference type="ARBA" id="ARBA00023163"/>
    </source>
</evidence>